<feature type="region of interest" description="Disordered" evidence="1">
    <location>
        <begin position="204"/>
        <end position="282"/>
    </location>
</feature>
<keyword evidence="3" id="KW-1185">Reference proteome</keyword>
<evidence type="ECO:0000256" key="1">
    <source>
        <dbReference type="SAM" id="MobiDB-lite"/>
    </source>
</evidence>
<sequence>MTPSPTLVNVSGVIGSNPQSVANDRLHGPLGGPHSEFQNVLVNVDNDTAELQRRQQQLQVHTSQGMPTQHQLHLSQVVSPHMQPGQIQTSHSQQQMPAQQHLASGTPKDQTQSTPRMFVDQTQQHPMATAATAAVTVSSQHQQLQHSPAQTPAHLVDQHQLQQQWHLPHIQQQQPPHQHQQHQMQQQQSIITAHEHDLNSLRAQVPQQQPHLHHQIQQPTSSTVTQPQSHHGHVSLASVHPQQQSRPHVHSHLHTHITDSSMQRQHQQQQTYSMAGQARQADVASASINHDHTMGGHLALIMNDEEQRTATATMTSKAASGMLTH</sequence>
<feature type="compositionally biased region" description="Polar residues" evidence="1">
    <location>
        <begin position="85"/>
        <end position="114"/>
    </location>
</feature>
<accession>A0A448WZP9</accession>
<protein>
    <submittedName>
        <fullName evidence="2">Uncharacterized protein</fullName>
    </submittedName>
</protein>
<proteinExistence type="predicted"/>
<name>A0A448WZP9_9PLAT</name>
<feature type="compositionally biased region" description="Polar residues" evidence="1">
    <location>
        <begin position="138"/>
        <end position="150"/>
    </location>
</feature>
<feature type="compositionally biased region" description="Low complexity" evidence="1">
    <location>
        <begin position="128"/>
        <end position="137"/>
    </location>
</feature>
<feature type="region of interest" description="Disordered" evidence="1">
    <location>
        <begin position="126"/>
        <end position="161"/>
    </location>
</feature>
<feature type="region of interest" description="Disordered" evidence="1">
    <location>
        <begin position="79"/>
        <end position="114"/>
    </location>
</feature>
<dbReference type="EMBL" id="CAAALY010067136">
    <property type="protein sequence ID" value="VEL24327.1"/>
    <property type="molecule type" value="Genomic_DNA"/>
</dbReference>
<evidence type="ECO:0000313" key="3">
    <source>
        <dbReference type="Proteomes" id="UP000784294"/>
    </source>
</evidence>
<dbReference type="AlphaFoldDB" id="A0A448WZP9"/>
<feature type="compositionally biased region" description="Low complexity" evidence="1">
    <location>
        <begin position="204"/>
        <end position="229"/>
    </location>
</feature>
<dbReference type="Proteomes" id="UP000784294">
    <property type="component" value="Unassembled WGS sequence"/>
</dbReference>
<comment type="caution">
    <text evidence="2">The sequence shown here is derived from an EMBL/GenBank/DDBJ whole genome shotgun (WGS) entry which is preliminary data.</text>
</comment>
<reference evidence="2" key="1">
    <citation type="submission" date="2018-11" db="EMBL/GenBank/DDBJ databases">
        <authorList>
            <consortium name="Pathogen Informatics"/>
        </authorList>
    </citation>
    <scope>NUCLEOTIDE SEQUENCE</scope>
</reference>
<evidence type="ECO:0000313" key="2">
    <source>
        <dbReference type="EMBL" id="VEL24327.1"/>
    </source>
</evidence>
<organism evidence="2 3">
    <name type="scientific">Protopolystoma xenopodis</name>
    <dbReference type="NCBI Taxonomy" id="117903"/>
    <lineage>
        <taxon>Eukaryota</taxon>
        <taxon>Metazoa</taxon>
        <taxon>Spiralia</taxon>
        <taxon>Lophotrochozoa</taxon>
        <taxon>Platyhelminthes</taxon>
        <taxon>Monogenea</taxon>
        <taxon>Polyopisthocotylea</taxon>
        <taxon>Polystomatidea</taxon>
        <taxon>Polystomatidae</taxon>
        <taxon>Protopolystoma</taxon>
    </lineage>
</organism>
<gene>
    <name evidence="2" type="ORF">PXEA_LOCUS17767</name>
</gene>